<reference evidence="3" key="1">
    <citation type="submission" date="2020-07" db="EMBL/GenBank/DDBJ databases">
        <title>Genome sequence and genetic diversity analysis of an under-domesticated orphan crop, white fonio (Digitaria exilis).</title>
        <authorList>
            <person name="Bennetzen J.L."/>
            <person name="Chen S."/>
            <person name="Ma X."/>
            <person name="Wang X."/>
            <person name="Yssel A.E.J."/>
            <person name="Chaluvadi S.R."/>
            <person name="Johnson M."/>
            <person name="Gangashetty P."/>
            <person name="Hamidou F."/>
            <person name="Sanogo M.D."/>
            <person name="Zwaenepoel A."/>
            <person name="Wallace J."/>
            <person name="Van De Peer Y."/>
            <person name="Van Deynze A."/>
        </authorList>
    </citation>
    <scope>NUCLEOTIDE SEQUENCE</scope>
    <source>
        <tissue evidence="3">Leaves</tissue>
    </source>
</reference>
<feature type="region of interest" description="Disordered" evidence="1">
    <location>
        <begin position="117"/>
        <end position="138"/>
    </location>
</feature>
<evidence type="ECO:0000313" key="4">
    <source>
        <dbReference type="Proteomes" id="UP000636709"/>
    </source>
</evidence>
<feature type="signal peptide" evidence="2">
    <location>
        <begin position="1"/>
        <end position="19"/>
    </location>
</feature>
<keyword evidence="4" id="KW-1185">Reference proteome</keyword>
<comment type="caution">
    <text evidence="3">The sequence shown here is derived from an EMBL/GenBank/DDBJ whole genome shotgun (WGS) entry which is preliminary data.</text>
</comment>
<dbReference type="AlphaFoldDB" id="A0A835BWG5"/>
<organism evidence="3 4">
    <name type="scientific">Digitaria exilis</name>
    <dbReference type="NCBI Taxonomy" id="1010633"/>
    <lineage>
        <taxon>Eukaryota</taxon>
        <taxon>Viridiplantae</taxon>
        <taxon>Streptophyta</taxon>
        <taxon>Embryophyta</taxon>
        <taxon>Tracheophyta</taxon>
        <taxon>Spermatophyta</taxon>
        <taxon>Magnoliopsida</taxon>
        <taxon>Liliopsida</taxon>
        <taxon>Poales</taxon>
        <taxon>Poaceae</taxon>
        <taxon>PACMAD clade</taxon>
        <taxon>Panicoideae</taxon>
        <taxon>Panicodae</taxon>
        <taxon>Paniceae</taxon>
        <taxon>Anthephorinae</taxon>
        <taxon>Digitaria</taxon>
    </lineage>
</organism>
<name>A0A835BWG5_9POAL</name>
<dbReference type="EMBL" id="JACEFO010001716">
    <property type="protein sequence ID" value="KAF8717567.1"/>
    <property type="molecule type" value="Genomic_DNA"/>
</dbReference>
<dbReference type="Proteomes" id="UP000636709">
    <property type="component" value="Unassembled WGS sequence"/>
</dbReference>
<feature type="compositionally biased region" description="Polar residues" evidence="1">
    <location>
        <begin position="118"/>
        <end position="133"/>
    </location>
</feature>
<keyword evidence="2" id="KW-0732">Signal</keyword>
<protein>
    <submittedName>
        <fullName evidence="3">Uncharacterized protein</fullName>
    </submittedName>
</protein>
<proteinExistence type="predicted"/>
<accession>A0A835BWG5</accession>
<sequence length="154" mass="16506">MALLHRALVAVLLLRLALGEASTNPDLNEAGRFDPTGVIHVSWHPRVFLHKRFLSDADGGHQGGSIFMGEGEVVEEGVDFAQDSEFGGGDDFLFVSETDEEISDEFVDISFVPETGDPSASNARVSPSPSTVPLHSIGSFDNNMERVHGLEVGA</sequence>
<evidence type="ECO:0000313" key="3">
    <source>
        <dbReference type="EMBL" id="KAF8717567.1"/>
    </source>
</evidence>
<gene>
    <name evidence="3" type="ORF">HU200_025777</name>
</gene>
<feature type="chain" id="PRO_5032757232" evidence="2">
    <location>
        <begin position="20"/>
        <end position="154"/>
    </location>
</feature>
<evidence type="ECO:0000256" key="2">
    <source>
        <dbReference type="SAM" id="SignalP"/>
    </source>
</evidence>
<evidence type="ECO:0000256" key="1">
    <source>
        <dbReference type="SAM" id="MobiDB-lite"/>
    </source>
</evidence>